<proteinExistence type="predicted"/>
<dbReference type="Proteomes" id="UP000314294">
    <property type="component" value="Unassembled WGS sequence"/>
</dbReference>
<gene>
    <name evidence="1" type="ORF">EYF80_007149</name>
</gene>
<sequence length="103" mass="11062">MYSWSNRCCPTCLRFSGGTGGLGGRLGAQSHQTRLLKRVARKTIDSYAPRSGQQAAVFTTTTKTKALFRSKCQTDTTLKRTSLIVQPAEASLTFTQGSAGALT</sequence>
<reference evidence="1 2" key="1">
    <citation type="submission" date="2019-03" db="EMBL/GenBank/DDBJ databases">
        <title>First draft genome of Liparis tanakae, snailfish: a comprehensive survey of snailfish specific genes.</title>
        <authorList>
            <person name="Kim W."/>
            <person name="Song I."/>
            <person name="Jeong J.-H."/>
            <person name="Kim D."/>
            <person name="Kim S."/>
            <person name="Ryu S."/>
            <person name="Song J.Y."/>
            <person name="Lee S.K."/>
        </authorList>
    </citation>
    <scope>NUCLEOTIDE SEQUENCE [LARGE SCALE GENOMIC DNA]</scope>
    <source>
        <tissue evidence="1">Muscle</tissue>
    </source>
</reference>
<evidence type="ECO:0000313" key="2">
    <source>
        <dbReference type="Proteomes" id="UP000314294"/>
    </source>
</evidence>
<accession>A0A4Z2IXZ3</accession>
<protein>
    <submittedName>
        <fullName evidence="1">Uncharacterized protein</fullName>
    </submittedName>
</protein>
<organism evidence="1 2">
    <name type="scientific">Liparis tanakae</name>
    <name type="common">Tanaka's snailfish</name>
    <dbReference type="NCBI Taxonomy" id="230148"/>
    <lineage>
        <taxon>Eukaryota</taxon>
        <taxon>Metazoa</taxon>
        <taxon>Chordata</taxon>
        <taxon>Craniata</taxon>
        <taxon>Vertebrata</taxon>
        <taxon>Euteleostomi</taxon>
        <taxon>Actinopterygii</taxon>
        <taxon>Neopterygii</taxon>
        <taxon>Teleostei</taxon>
        <taxon>Neoteleostei</taxon>
        <taxon>Acanthomorphata</taxon>
        <taxon>Eupercaria</taxon>
        <taxon>Perciformes</taxon>
        <taxon>Cottioidei</taxon>
        <taxon>Cottales</taxon>
        <taxon>Liparidae</taxon>
        <taxon>Liparis</taxon>
    </lineage>
</organism>
<dbReference type="AlphaFoldDB" id="A0A4Z2IXZ3"/>
<evidence type="ECO:0000313" key="1">
    <source>
        <dbReference type="EMBL" id="TNN82631.1"/>
    </source>
</evidence>
<name>A0A4Z2IXZ3_9TELE</name>
<keyword evidence="2" id="KW-1185">Reference proteome</keyword>
<dbReference type="EMBL" id="SRLO01000038">
    <property type="protein sequence ID" value="TNN82631.1"/>
    <property type="molecule type" value="Genomic_DNA"/>
</dbReference>
<comment type="caution">
    <text evidence="1">The sequence shown here is derived from an EMBL/GenBank/DDBJ whole genome shotgun (WGS) entry which is preliminary data.</text>
</comment>